<feature type="compositionally biased region" description="Pro residues" evidence="1">
    <location>
        <begin position="240"/>
        <end position="250"/>
    </location>
</feature>
<gene>
    <name evidence="3" type="ORF">GQ55_7G151300</name>
</gene>
<keyword evidence="4" id="KW-1185">Reference proteome</keyword>
<feature type="domain" description="F-box" evidence="2">
    <location>
        <begin position="72"/>
        <end position="101"/>
    </location>
</feature>
<dbReference type="AlphaFoldDB" id="A0A2T7CVA2"/>
<dbReference type="InterPro" id="IPR036047">
    <property type="entry name" value="F-box-like_dom_sf"/>
</dbReference>
<evidence type="ECO:0000256" key="1">
    <source>
        <dbReference type="SAM" id="MobiDB-lite"/>
    </source>
</evidence>
<feature type="region of interest" description="Disordered" evidence="1">
    <location>
        <begin position="1"/>
        <end position="59"/>
    </location>
</feature>
<dbReference type="Proteomes" id="UP000244336">
    <property type="component" value="Chromosome 7"/>
</dbReference>
<dbReference type="STRING" id="1504633.A0A2T7CVA2"/>
<dbReference type="Gene3D" id="1.20.1280.50">
    <property type="match status" value="1"/>
</dbReference>
<proteinExistence type="predicted"/>
<feature type="compositionally biased region" description="Low complexity" evidence="1">
    <location>
        <begin position="50"/>
        <end position="59"/>
    </location>
</feature>
<dbReference type="SUPFAM" id="SSF81383">
    <property type="entry name" value="F-box domain"/>
    <property type="match status" value="1"/>
</dbReference>
<accession>A0A2T7CVA2</accession>
<name>A0A2T7CVA2_9POAL</name>
<sequence>MGSTSIEPEHPHAAGPTHAHLHVRERNGRRTGAPWSRGYMSGDETHRPGPADAADGGAGAGIDALPGDILADEVLRRLRAHSLARCRCVCALWRALVDGRGLLLPHALPPRAFPGFFANARVKPRRRPGPGFGFLPPPASRPPAPDRLAFLRAHLPRGGAEAAVRHQCNGLVLCFQDTPRAAGFVCNPTTERWARLPPPPTWWPRGHEGLFLAFDRRCRWTTRCSSSRCRRLGRATATPASPPRLPGKGA</sequence>
<evidence type="ECO:0000313" key="4">
    <source>
        <dbReference type="Proteomes" id="UP000244336"/>
    </source>
</evidence>
<feature type="region of interest" description="Disordered" evidence="1">
    <location>
        <begin position="231"/>
        <end position="250"/>
    </location>
</feature>
<dbReference type="InterPro" id="IPR001810">
    <property type="entry name" value="F-box_dom"/>
</dbReference>
<evidence type="ECO:0000313" key="3">
    <source>
        <dbReference type="EMBL" id="PUZ47268.1"/>
    </source>
</evidence>
<dbReference type="OrthoDB" id="591557at2759"/>
<reference evidence="3 4" key="1">
    <citation type="submission" date="2018-04" db="EMBL/GenBank/DDBJ databases">
        <title>WGS assembly of Panicum hallii var. hallii HAL2.</title>
        <authorList>
            <person name="Lovell J."/>
            <person name="Jenkins J."/>
            <person name="Lowry D."/>
            <person name="Mamidi S."/>
            <person name="Sreedasyam A."/>
            <person name="Weng X."/>
            <person name="Barry K."/>
            <person name="Bonette J."/>
            <person name="Campitelli B."/>
            <person name="Daum C."/>
            <person name="Gordon S."/>
            <person name="Gould B."/>
            <person name="Lipzen A."/>
            <person name="MacQueen A."/>
            <person name="Palacio-Mejia J."/>
            <person name="Plott C."/>
            <person name="Shakirov E."/>
            <person name="Shu S."/>
            <person name="Yoshinaga Y."/>
            <person name="Zane M."/>
            <person name="Rokhsar D."/>
            <person name="Grimwood J."/>
            <person name="Schmutz J."/>
            <person name="Juenger T."/>
        </authorList>
    </citation>
    <scope>NUCLEOTIDE SEQUENCE [LARGE SCALE GENOMIC DNA]</scope>
    <source>
        <strain evidence="4">cv. HAL2</strain>
    </source>
</reference>
<dbReference type="EMBL" id="CM009755">
    <property type="protein sequence ID" value="PUZ47268.1"/>
    <property type="molecule type" value="Genomic_DNA"/>
</dbReference>
<dbReference type="Gramene" id="PUZ47268">
    <property type="protein sequence ID" value="PUZ47268"/>
    <property type="gene ID" value="GQ55_7G151300"/>
</dbReference>
<evidence type="ECO:0000259" key="2">
    <source>
        <dbReference type="Pfam" id="PF00646"/>
    </source>
</evidence>
<organism evidence="3 4">
    <name type="scientific">Panicum hallii var. hallii</name>
    <dbReference type="NCBI Taxonomy" id="1504633"/>
    <lineage>
        <taxon>Eukaryota</taxon>
        <taxon>Viridiplantae</taxon>
        <taxon>Streptophyta</taxon>
        <taxon>Embryophyta</taxon>
        <taxon>Tracheophyta</taxon>
        <taxon>Spermatophyta</taxon>
        <taxon>Magnoliopsida</taxon>
        <taxon>Liliopsida</taxon>
        <taxon>Poales</taxon>
        <taxon>Poaceae</taxon>
        <taxon>PACMAD clade</taxon>
        <taxon>Panicoideae</taxon>
        <taxon>Panicodae</taxon>
        <taxon>Paniceae</taxon>
        <taxon>Panicinae</taxon>
        <taxon>Panicum</taxon>
        <taxon>Panicum sect. Panicum</taxon>
    </lineage>
</organism>
<dbReference type="PANTHER" id="PTHR34591">
    <property type="entry name" value="OS03G0653100 PROTEIN-RELATED"/>
    <property type="match status" value="1"/>
</dbReference>
<dbReference type="PANTHER" id="PTHR34591:SF53">
    <property type="entry name" value="F-BOX DOMAIN-CONTAINING PROTEIN"/>
    <property type="match status" value="1"/>
</dbReference>
<dbReference type="Pfam" id="PF00646">
    <property type="entry name" value="F-box"/>
    <property type="match status" value="1"/>
</dbReference>
<protein>
    <recommendedName>
        <fullName evidence="2">F-box domain-containing protein</fullName>
    </recommendedName>
</protein>